<reference evidence="3" key="1">
    <citation type="journal article" date="2019" name="Int. J. Syst. Evol. Microbiol.">
        <title>The Global Catalogue of Microorganisms (GCM) 10K type strain sequencing project: providing services to taxonomists for standard genome sequencing and annotation.</title>
        <authorList>
            <consortium name="The Broad Institute Genomics Platform"/>
            <consortium name="The Broad Institute Genome Sequencing Center for Infectious Disease"/>
            <person name="Wu L."/>
            <person name="Ma J."/>
        </authorList>
    </citation>
    <scope>NUCLEOTIDE SEQUENCE [LARGE SCALE GENOMIC DNA]</scope>
    <source>
        <strain evidence="3">JCM 17664</strain>
    </source>
</reference>
<dbReference type="InterPro" id="IPR009937">
    <property type="entry name" value="Phage_holin_3_6"/>
</dbReference>
<dbReference type="EMBL" id="BAABFN010000001">
    <property type="protein sequence ID" value="GAA4300368.1"/>
    <property type="molecule type" value="Genomic_DNA"/>
</dbReference>
<evidence type="ECO:0000313" key="3">
    <source>
        <dbReference type="Proteomes" id="UP001501207"/>
    </source>
</evidence>
<proteinExistence type="predicted"/>
<dbReference type="Proteomes" id="UP001501207">
    <property type="component" value="Unassembled WGS sequence"/>
</dbReference>
<keyword evidence="1" id="KW-0472">Membrane</keyword>
<name>A0ABP8FCJ3_9BACT</name>
<comment type="caution">
    <text evidence="2">The sequence shown here is derived from an EMBL/GenBank/DDBJ whole genome shotgun (WGS) entry which is preliminary data.</text>
</comment>
<accession>A0ABP8FCJ3</accession>
<dbReference type="Pfam" id="PF07332">
    <property type="entry name" value="Phage_holin_3_6"/>
    <property type="match status" value="1"/>
</dbReference>
<keyword evidence="1" id="KW-0812">Transmembrane</keyword>
<feature type="transmembrane region" description="Helical" evidence="1">
    <location>
        <begin position="73"/>
        <end position="95"/>
    </location>
</feature>
<gene>
    <name evidence="2" type="ORF">GCM10023143_01240</name>
</gene>
<dbReference type="SUPFAM" id="SSF103473">
    <property type="entry name" value="MFS general substrate transporter"/>
    <property type="match status" value="1"/>
</dbReference>
<dbReference type="InterPro" id="IPR036259">
    <property type="entry name" value="MFS_trans_sf"/>
</dbReference>
<keyword evidence="1" id="KW-1133">Transmembrane helix</keyword>
<sequence length="131" mass="14996">MEDNFKDYFAATRQLLQRYVEARWRLTKLSLAGKISRAMGLFFSITLMLLLSFFVVLFLGFVLAYWISGMVESVTLGFTITAAVFIVLLLIVLFFRKPLIQRPLAKILIRELAEEVEDDDEDDDGEGHLGI</sequence>
<evidence type="ECO:0008006" key="4">
    <source>
        <dbReference type="Google" id="ProtNLM"/>
    </source>
</evidence>
<protein>
    <recommendedName>
        <fullName evidence="4">Phage holin family protein</fullName>
    </recommendedName>
</protein>
<dbReference type="RefSeq" id="WP_344973683.1">
    <property type="nucleotide sequence ID" value="NZ_BAABFN010000001.1"/>
</dbReference>
<evidence type="ECO:0000256" key="1">
    <source>
        <dbReference type="SAM" id="Phobius"/>
    </source>
</evidence>
<feature type="transmembrane region" description="Helical" evidence="1">
    <location>
        <begin position="41"/>
        <end position="67"/>
    </location>
</feature>
<keyword evidence="3" id="KW-1185">Reference proteome</keyword>
<organism evidence="2 3">
    <name type="scientific">Compostibacter hankyongensis</name>
    <dbReference type="NCBI Taxonomy" id="1007089"/>
    <lineage>
        <taxon>Bacteria</taxon>
        <taxon>Pseudomonadati</taxon>
        <taxon>Bacteroidota</taxon>
        <taxon>Chitinophagia</taxon>
        <taxon>Chitinophagales</taxon>
        <taxon>Chitinophagaceae</taxon>
        <taxon>Compostibacter</taxon>
    </lineage>
</organism>
<evidence type="ECO:0000313" key="2">
    <source>
        <dbReference type="EMBL" id="GAA4300368.1"/>
    </source>
</evidence>